<dbReference type="InParanoid" id="A0A0C2WHN2"/>
<accession>A0A0C2WHN2</accession>
<keyword evidence="2" id="KW-0456">Lyase</keyword>
<keyword evidence="1" id="KW-0210">Decarboxylase</keyword>
<dbReference type="HOGENOM" id="CLU_628465_0_0_1"/>
<dbReference type="STRING" id="946122.A0A0C2WHN2"/>
<dbReference type="AlphaFoldDB" id="A0A0C2WHN2"/>
<sequence>MSTITLTLASTQSNADELPLPPSTPALAKQRGWTSIRIIRGTIALITSSRRAKNRSVLFIVRSMVHLHVQQLHFHGAGRRGSITFPLTKSVGNVNGLKTFKSLRGNGSEDGEARGLLLFQKVLVTEESLQAQKEVHVNEYGVEVMKLKGLWDVHVLGALPLRNLPRLWGNVNSLELPPGVRPVDNAVLVSPADGTILHLVVDDKELYPKTTAGREWVSCRLVLVLSMSSSTSAKKNEDEGDASVVEPNASIQDTLARDVSQVGVSTVKGSTFSLPGKSKHEHRGSSYINNARPGHSLFFFVIYLAPGDYHRFHSPTAWVVKKRMHFGAVSPWMADGGDMDFSGWCPVGATNVGSIVVNFDQNSRTKSLRLGRTTKQCTRLFPLNGQPLTHAQEMGGFKLGSTIVFKLVFEVPDDFEFTMRAGQKVTVGQNMGDVPA</sequence>
<dbReference type="Proteomes" id="UP000054549">
    <property type="component" value="Unassembled WGS sequence"/>
</dbReference>
<evidence type="ECO:0008006" key="5">
    <source>
        <dbReference type="Google" id="ProtNLM"/>
    </source>
</evidence>
<evidence type="ECO:0000256" key="1">
    <source>
        <dbReference type="ARBA" id="ARBA00022793"/>
    </source>
</evidence>
<dbReference type="EMBL" id="KN818442">
    <property type="protein sequence ID" value="KIL56151.1"/>
    <property type="molecule type" value="Genomic_DNA"/>
</dbReference>
<dbReference type="GO" id="GO:0005739">
    <property type="term" value="C:mitochondrion"/>
    <property type="evidence" value="ECO:0007669"/>
    <property type="project" value="TreeGrafter"/>
</dbReference>
<dbReference type="PANTHER" id="PTHR10067">
    <property type="entry name" value="PHOSPHATIDYLSERINE DECARBOXYLASE"/>
    <property type="match status" value="1"/>
</dbReference>
<gene>
    <name evidence="3" type="ORF">M378DRAFT_28394</name>
</gene>
<keyword evidence="4" id="KW-1185">Reference proteome</keyword>
<dbReference type="GO" id="GO:0004609">
    <property type="term" value="F:phosphatidylserine decarboxylase activity"/>
    <property type="evidence" value="ECO:0007669"/>
    <property type="project" value="InterPro"/>
</dbReference>
<reference evidence="3 4" key="1">
    <citation type="submission" date="2014-04" db="EMBL/GenBank/DDBJ databases">
        <title>Evolutionary Origins and Diversification of the Mycorrhizal Mutualists.</title>
        <authorList>
            <consortium name="DOE Joint Genome Institute"/>
            <consortium name="Mycorrhizal Genomics Consortium"/>
            <person name="Kohler A."/>
            <person name="Kuo A."/>
            <person name="Nagy L.G."/>
            <person name="Floudas D."/>
            <person name="Copeland A."/>
            <person name="Barry K.W."/>
            <person name="Cichocki N."/>
            <person name="Veneault-Fourrey C."/>
            <person name="LaButti K."/>
            <person name="Lindquist E.A."/>
            <person name="Lipzen A."/>
            <person name="Lundell T."/>
            <person name="Morin E."/>
            <person name="Murat C."/>
            <person name="Riley R."/>
            <person name="Ohm R."/>
            <person name="Sun H."/>
            <person name="Tunlid A."/>
            <person name="Henrissat B."/>
            <person name="Grigoriev I.V."/>
            <person name="Hibbett D.S."/>
            <person name="Martin F."/>
        </authorList>
    </citation>
    <scope>NUCLEOTIDE SEQUENCE [LARGE SCALE GENOMIC DNA]</scope>
    <source>
        <strain evidence="3 4">Koide BX008</strain>
    </source>
</reference>
<dbReference type="GO" id="GO:0006646">
    <property type="term" value="P:phosphatidylethanolamine biosynthetic process"/>
    <property type="evidence" value="ECO:0007669"/>
    <property type="project" value="TreeGrafter"/>
</dbReference>
<protein>
    <recommendedName>
        <fullName evidence="5">Phosphatidylserine decarboxylase</fullName>
    </recommendedName>
</protein>
<dbReference type="PANTHER" id="PTHR10067:SF6">
    <property type="entry name" value="PHOSPHATIDYLSERINE DECARBOXYLASE PROENZYME, MITOCHONDRIAL"/>
    <property type="match status" value="1"/>
</dbReference>
<name>A0A0C2WHN2_AMAMK</name>
<proteinExistence type="predicted"/>
<evidence type="ECO:0000313" key="4">
    <source>
        <dbReference type="Proteomes" id="UP000054549"/>
    </source>
</evidence>
<dbReference type="Pfam" id="PF02666">
    <property type="entry name" value="PS_Dcarbxylase"/>
    <property type="match status" value="1"/>
</dbReference>
<dbReference type="OrthoDB" id="4330at2759"/>
<evidence type="ECO:0000313" key="3">
    <source>
        <dbReference type="EMBL" id="KIL56151.1"/>
    </source>
</evidence>
<dbReference type="InterPro" id="IPR003817">
    <property type="entry name" value="PS_Dcarbxylase"/>
</dbReference>
<evidence type="ECO:0000256" key="2">
    <source>
        <dbReference type="ARBA" id="ARBA00023239"/>
    </source>
</evidence>
<organism evidence="3 4">
    <name type="scientific">Amanita muscaria (strain Koide BX008)</name>
    <dbReference type="NCBI Taxonomy" id="946122"/>
    <lineage>
        <taxon>Eukaryota</taxon>
        <taxon>Fungi</taxon>
        <taxon>Dikarya</taxon>
        <taxon>Basidiomycota</taxon>
        <taxon>Agaricomycotina</taxon>
        <taxon>Agaricomycetes</taxon>
        <taxon>Agaricomycetidae</taxon>
        <taxon>Agaricales</taxon>
        <taxon>Pluteineae</taxon>
        <taxon>Amanitaceae</taxon>
        <taxon>Amanita</taxon>
    </lineage>
</organism>